<reference evidence="2" key="1">
    <citation type="submission" date="2019-09" db="EMBL/GenBank/DDBJ databases">
        <authorList>
            <person name="Cremers G."/>
        </authorList>
    </citation>
    <scope>NUCLEOTIDE SEQUENCE [LARGE SCALE GENOMIC DNA]</scope>
    <source>
        <strain evidence="2">3B</strain>
    </source>
</reference>
<dbReference type="Pfam" id="PF01661">
    <property type="entry name" value="Macro"/>
    <property type="match status" value="1"/>
</dbReference>
<sequence length="118" mass="12949">MGEAKATKGYRLPAKWVIHTVGPFWRGGNHGEDDLLANCYREALRLAAALPARSVAFPAISTGAYRFPTDRAARIAVKEIGTFLGDNPLPEKVYLVCFRDETLHAYRKALAAFCVGNP</sequence>
<accession>A0A5E6MKE6</accession>
<feature type="domain" description="Macro" evidence="1">
    <location>
        <begin position="1"/>
        <end position="114"/>
    </location>
</feature>
<dbReference type="InterPro" id="IPR043472">
    <property type="entry name" value="Macro_dom-like"/>
</dbReference>
<comment type="caution">
    <text evidence="2">The sequence shown here is derived from an EMBL/GenBank/DDBJ whole genome shotgun (WGS) entry which is preliminary data.</text>
</comment>
<dbReference type="AlphaFoldDB" id="A0A5E6MKE6"/>
<dbReference type="GO" id="GO:0019213">
    <property type="term" value="F:deacetylase activity"/>
    <property type="evidence" value="ECO:0007669"/>
    <property type="project" value="TreeGrafter"/>
</dbReference>
<keyword evidence="2" id="KW-0378">Hydrolase</keyword>
<dbReference type="Proteomes" id="UP000381693">
    <property type="component" value="Unassembled WGS sequence"/>
</dbReference>
<dbReference type="EMBL" id="CABFUZ020000102">
    <property type="protein sequence ID" value="VVM05973.1"/>
    <property type="molecule type" value="Genomic_DNA"/>
</dbReference>
<dbReference type="Gene3D" id="3.40.220.10">
    <property type="entry name" value="Leucine Aminopeptidase, subunit E, domain 1"/>
    <property type="match status" value="1"/>
</dbReference>
<dbReference type="PROSITE" id="PS51154">
    <property type="entry name" value="MACRO"/>
    <property type="match status" value="1"/>
</dbReference>
<evidence type="ECO:0000259" key="1">
    <source>
        <dbReference type="PROSITE" id="PS51154"/>
    </source>
</evidence>
<dbReference type="PANTHER" id="PTHR11106">
    <property type="entry name" value="GANGLIOSIDE INDUCED DIFFERENTIATION ASSOCIATED PROTEIN 2-RELATED"/>
    <property type="match status" value="1"/>
</dbReference>
<evidence type="ECO:0000313" key="2">
    <source>
        <dbReference type="EMBL" id="VVM05973.1"/>
    </source>
</evidence>
<dbReference type="EC" id="3.5.1.-" evidence="2"/>
<dbReference type="GO" id="GO:0016787">
    <property type="term" value="F:hydrolase activity"/>
    <property type="evidence" value="ECO:0007669"/>
    <property type="project" value="UniProtKB-KW"/>
</dbReference>
<gene>
    <name evidence="2" type="primary">ymdB</name>
    <name evidence="2" type="ORF">MAMC_00901</name>
</gene>
<keyword evidence="3" id="KW-1185">Reference proteome</keyword>
<evidence type="ECO:0000313" key="3">
    <source>
        <dbReference type="Proteomes" id="UP000381693"/>
    </source>
</evidence>
<name>A0A5E6MKE6_9BACT</name>
<dbReference type="SUPFAM" id="SSF52949">
    <property type="entry name" value="Macro domain-like"/>
    <property type="match status" value="1"/>
</dbReference>
<dbReference type="InterPro" id="IPR002589">
    <property type="entry name" value="Macro_dom"/>
</dbReference>
<protein>
    <submittedName>
        <fullName evidence="2">O-acetyl-ADP-ribose deacetylase</fullName>
        <ecNumber evidence="2">3.5.1.-</ecNumber>
    </submittedName>
</protein>
<dbReference type="PANTHER" id="PTHR11106:SF27">
    <property type="entry name" value="MACRO DOMAIN-CONTAINING PROTEIN"/>
    <property type="match status" value="1"/>
</dbReference>
<organism evidence="2 3">
    <name type="scientific">Methylacidimicrobium cyclopophantes</name>
    <dbReference type="NCBI Taxonomy" id="1041766"/>
    <lineage>
        <taxon>Bacteria</taxon>
        <taxon>Pseudomonadati</taxon>
        <taxon>Verrucomicrobiota</taxon>
        <taxon>Methylacidimicrobium</taxon>
    </lineage>
</organism>
<proteinExistence type="predicted"/>